<dbReference type="Proteomes" id="UP000286097">
    <property type="component" value="Unassembled WGS sequence"/>
</dbReference>
<evidence type="ECO:0000313" key="3">
    <source>
        <dbReference type="EMBL" id="RQM18665.1"/>
    </source>
</evidence>
<name>A0A3M6V6L8_9STRA</name>
<evidence type="ECO:0000313" key="5">
    <source>
        <dbReference type="Proteomes" id="UP000286097"/>
    </source>
</evidence>
<dbReference type="EMBL" id="QLLG01000845">
    <property type="protein sequence ID" value="RMX61948.1"/>
    <property type="molecule type" value="Genomic_DNA"/>
</dbReference>
<feature type="transmembrane region" description="Helical" evidence="1">
    <location>
        <begin position="26"/>
        <end position="46"/>
    </location>
</feature>
<accession>A0A3M6V6L8</accession>
<dbReference type="EMBL" id="QKXF01000032">
    <property type="protein sequence ID" value="RQM18665.1"/>
    <property type="molecule type" value="Genomic_DNA"/>
</dbReference>
<keyword evidence="1" id="KW-0812">Transmembrane</keyword>
<keyword evidence="1" id="KW-0472">Membrane</keyword>
<dbReference type="AlphaFoldDB" id="A0A3M6V6L8"/>
<protein>
    <submittedName>
        <fullName evidence="2">Uncharacterized protein</fullName>
    </submittedName>
</protein>
<evidence type="ECO:0000313" key="2">
    <source>
        <dbReference type="EMBL" id="RMX61948.1"/>
    </source>
</evidence>
<gene>
    <name evidence="3" type="ORF">DD237_001520</name>
    <name evidence="2" type="ORF">DD238_008380</name>
</gene>
<dbReference type="Proteomes" id="UP000282087">
    <property type="component" value="Unassembled WGS sequence"/>
</dbReference>
<keyword evidence="4" id="KW-1185">Reference proteome</keyword>
<evidence type="ECO:0000313" key="4">
    <source>
        <dbReference type="Proteomes" id="UP000282087"/>
    </source>
</evidence>
<keyword evidence="1" id="KW-1133">Transmembrane helix</keyword>
<proteinExistence type="predicted"/>
<evidence type="ECO:0000256" key="1">
    <source>
        <dbReference type="SAM" id="Phobius"/>
    </source>
</evidence>
<comment type="caution">
    <text evidence="2">The sequence shown here is derived from an EMBL/GenBank/DDBJ whole genome shotgun (WGS) entry which is preliminary data.</text>
</comment>
<reference evidence="4 5" key="1">
    <citation type="submission" date="2018-06" db="EMBL/GenBank/DDBJ databases">
        <title>Comparative genomics of downy mildews reveals potential adaptations to biotrophy.</title>
        <authorList>
            <person name="Fletcher K."/>
            <person name="Klosterman S.J."/>
            <person name="Derevnina L."/>
            <person name="Martin F."/>
            <person name="Koike S."/>
            <person name="Reyes Chin-Wo S."/>
            <person name="Mou B."/>
            <person name="Michelmore R."/>
        </authorList>
    </citation>
    <scope>NUCLEOTIDE SEQUENCE [LARGE SCALE GENOMIC DNA]</scope>
    <source>
        <strain evidence="3 5">R13</strain>
        <strain evidence="2 4">R14</strain>
    </source>
</reference>
<organism evidence="2 4">
    <name type="scientific">Peronospora effusa</name>
    <dbReference type="NCBI Taxonomy" id="542832"/>
    <lineage>
        <taxon>Eukaryota</taxon>
        <taxon>Sar</taxon>
        <taxon>Stramenopiles</taxon>
        <taxon>Oomycota</taxon>
        <taxon>Peronosporomycetes</taxon>
        <taxon>Peronosporales</taxon>
        <taxon>Peronosporaceae</taxon>
        <taxon>Peronospora</taxon>
    </lineage>
</organism>
<sequence>MGPTPHGSKVLLVLQREASRKFSDNLIALITISSDIVWVLICTTTLRSLSTEKKRQQRTVDHPKGCELKNILRESHAADFGKKVLKILEAGRNERRDDLKESSQLQKDDESSIESVVKELSTSHSCSKEKVEKREGWTKVEDVYSVSKPHKKDEDMMMISQIRSLLQQFHLVLTVQDALLLAHARYAPLGRSHGK</sequence>
<dbReference type="VEuPathDB" id="FungiDB:DD237_001520"/>